<dbReference type="Pfam" id="PF07021">
    <property type="entry name" value="MetW"/>
    <property type="match status" value="1"/>
</dbReference>
<keyword evidence="2" id="KW-1185">Reference proteome</keyword>
<gene>
    <name evidence="1" type="ORF">SAMN05421831_102236</name>
</gene>
<evidence type="ECO:0000313" key="1">
    <source>
        <dbReference type="EMBL" id="SEI47602.1"/>
    </source>
</evidence>
<protein>
    <submittedName>
        <fullName evidence="1">Methionine biosynthesis protein MetW</fullName>
    </submittedName>
</protein>
<organism evidence="1 2">
    <name type="scientific">Allopseudospirillum japonicum</name>
    <dbReference type="NCBI Taxonomy" id="64971"/>
    <lineage>
        <taxon>Bacteria</taxon>
        <taxon>Pseudomonadati</taxon>
        <taxon>Pseudomonadota</taxon>
        <taxon>Gammaproteobacteria</taxon>
        <taxon>Oceanospirillales</taxon>
        <taxon>Oceanospirillaceae</taxon>
        <taxon>Allopseudospirillum</taxon>
    </lineage>
</organism>
<dbReference type="OrthoDB" id="9792690at2"/>
<reference evidence="2" key="1">
    <citation type="submission" date="2016-10" db="EMBL/GenBank/DDBJ databases">
        <authorList>
            <person name="Varghese N."/>
            <person name="Submissions S."/>
        </authorList>
    </citation>
    <scope>NUCLEOTIDE SEQUENCE [LARGE SCALE GENOMIC DNA]</scope>
    <source>
        <strain evidence="2">DSM 7165</strain>
    </source>
</reference>
<dbReference type="SUPFAM" id="SSF53335">
    <property type="entry name" value="S-adenosyl-L-methionine-dependent methyltransferases"/>
    <property type="match status" value="1"/>
</dbReference>
<accession>A0A1H6R8U3</accession>
<dbReference type="CDD" id="cd02440">
    <property type="entry name" value="AdoMet_MTases"/>
    <property type="match status" value="1"/>
</dbReference>
<dbReference type="RefSeq" id="WP_093308574.1">
    <property type="nucleotide sequence ID" value="NZ_FNYH01000002.1"/>
</dbReference>
<dbReference type="NCBIfam" id="TIGR02081">
    <property type="entry name" value="metW"/>
    <property type="match status" value="1"/>
</dbReference>
<dbReference type="InterPro" id="IPR010743">
    <property type="entry name" value="Methionine_synth_MetW"/>
</dbReference>
<dbReference type="EMBL" id="FNYH01000002">
    <property type="protein sequence ID" value="SEI47602.1"/>
    <property type="molecule type" value="Genomic_DNA"/>
</dbReference>
<dbReference type="InterPro" id="IPR029063">
    <property type="entry name" value="SAM-dependent_MTases_sf"/>
</dbReference>
<sequence>MRADLTLIADWIEPQARVLDLGCGEGELLAYLQQARQIHGYGLEIDAEKITTCIRRGVNVIEQDLDDGLNNFRDASYDVVIMSQALQALLRPDQMLDEMLRVGRECIVTFPNFAWWRCRLHLALKGRMPVSRSLPHQWYNTPNIHLTTFKDFEALCTQKSLKILARAVGNSAHQTHWTSHLWPNFFGEVAIYRISR</sequence>
<dbReference type="Proteomes" id="UP000242999">
    <property type="component" value="Unassembled WGS sequence"/>
</dbReference>
<dbReference type="STRING" id="64971.SAMN05421831_102236"/>
<proteinExistence type="predicted"/>
<evidence type="ECO:0000313" key="2">
    <source>
        <dbReference type="Proteomes" id="UP000242999"/>
    </source>
</evidence>
<name>A0A1H6R8U3_9GAMM</name>
<dbReference type="AlphaFoldDB" id="A0A1H6R8U3"/>
<dbReference type="Gene3D" id="3.40.50.150">
    <property type="entry name" value="Vaccinia Virus protein VP39"/>
    <property type="match status" value="1"/>
</dbReference>